<evidence type="ECO:0000313" key="2">
    <source>
        <dbReference type="EMBL" id="OQV16478.1"/>
    </source>
</evidence>
<name>A0A1W0WMQ6_HYPEX</name>
<accession>A0A1W0WMQ6</accession>
<evidence type="ECO:0000256" key="1">
    <source>
        <dbReference type="SAM" id="SignalP"/>
    </source>
</evidence>
<feature type="chain" id="PRO_5012732169" evidence="1">
    <location>
        <begin position="26"/>
        <end position="156"/>
    </location>
</feature>
<comment type="caution">
    <text evidence="2">The sequence shown here is derived from an EMBL/GenBank/DDBJ whole genome shotgun (WGS) entry which is preliminary data.</text>
</comment>
<sequence>MERSVLVVIFVMAAVLVLKLGEVQAAPLRPLDYPFKFRPSQGLGVGFPIPRRSAMPRPPPLVIDTSSTATICPPYEQEQSASNMLKRDELFSAPANWFLPSSRNWPNFPSLTSGVKQTDAATKSKDFIDEHALDDFTPENGQESMIWPPTNYLRFG</sequence>
<dbReference type="Proteomes" id="UP000192578">
    <property type="component" value="Unassembled WGS sequence"/>
</dbReference>
<organism evidence="2 3">
    <name type="scientific">Hypsibius exemplaris</name>
    <name type="common">Freshwater tardigrade</name>
    <dbReference type="NCBI Taxonomy" id="2072580"/>
    <lineage>
        <taxon>Eukaryota</taxon>
        <taxon>Metazoa</taxon>
        <taxon>Ecdysozoa</taxon>
        <taxon>Tardigrada</taxon>
        <taxon>Eutardigrada</taxon>
        <taxon>Parachela</taxon>
        <taxon>Hypsibioidea</taxon>
        <taxon>Hypsibiidae</taxon>
        <taxon>Hypsibius</taxon>
    </lineage>
</organism>
<evidence type="ECO:0000313" key="3">
    <source>
        <dbReference type="Proteomes" id="UP000192578"/>
    </source>
</evidence>
<reference evidence="3" key="1">
    <citation type="submission" date="2017-01" db="EMBL/GenBank/DDBJ databases">
        <title>Comparative genomics of anhydrobiosis in the tardigrade Hypsibius dujardini.</title>
        <authorList>
            <person name="Yoshida Y."/>
            <person name="Koutsovoulos G."/>
            <person name="Laetsch D."/>
            <person name="Stevens L."/>
            <person name="Kumar S."/>
            <person name="Horikawa D."/>
            <person name="Ishino K."/>
            <person name="Komine S."/>
            <person name="Tomita M."/>
            <person name="Blaxter M."/>
            <person name="Arakawa K."/>
        </authorList>
    </citation>
    <scope>NUCLEOTIDE SEQUENCE [LARGE SCALE GENOMIC DNA]</scope>
    <source>
        <strain evidence="3">Z151</strain>
    </source>
</reference>
<dbReference type="AlphaFoldDB" id="A0A1W0WMQ6"/>
<dbReference type="EMBL" id="MTYJ01000074">
    <property type="protein sequence ID" value="OQV16478.1"/>
    <property type="molecule type" value="Genomic_DNA"/>
</dbReference>
<feature type="signal peptide" evidence="1">
    <location>
        <begin position="1"/>
        <end position="25"/>
    </location>
</feature>
<keyword evidence="1" id="KW-0732">Signal</keyword>
<proteinExistence type="predicted"/>
<protein>
    <submittedName>
        <fullName evidence="2">Uncharacterized protein</fullName>
    </submittedName>
</protein>
<gene>
    <name evidence="2" type="ORF">BV898_09468</name>
</gene>
<keyword evidence="3" id="KW-1185">Reference proteome</keyword>